<keyword evidence="20" id="KW-1185">Reference proteome</keyword>
<dbReference type="Proteomes" id="UP000244005">
    <property type="component" value="Unassembled WGS sequence"/>
</dbReference>
<dbReference type="FunFam" id="1.10.520.10:FF:000008">
    <property type="entry name" value="Peroxidase"/>
    <property type="match status" value="1"/>
</dbReference>
<evidence type="ECO:0000256" key="11">
    <source>
        <dbReference type="ARBA" id="ARBA00023324"/>
    </source>
</evidence>
<dbReference type="Gramene" id="Mp7g17080.1">
    <property type="protein sequence ID" value="Mp7g17080.1.cds"/>
    <property type="gene ID" value="Mp7g17080"/>
</dbReference>
<dbReference type="PRINTS" id="PR00458">
    <property type="entry name" value="PEROXIDASE"/>
</dbReference>
<evidence type="ECO:0000256" key="4">
    <source>
        <dbReference type="ARBA" id="ARBA00012313"/>
    </source>
</evidence>
<reference evidence="20" key="1">
    <citation type="journal article" date="2017" name="Cell">
        <title>Insights into land plant evolution garnered from the Marchantia polymorpha genome.</title>
        <authorList>
            <person name="Bowman J.L."/>
            <person name="Kohchi T."/>
            <person name="Yamato K.T."/>
            <person name="Jenkins J."/>
            <person name="Shu S."/>
            <person name="Ishizaki K."/>
            <person name="Yamaoka S."/>
            <person name="Nishihama R."/>
            <person name="Nakamura Y."/>
            <person name="Berger F."/>
            <person name="Adam C."/>
            <person name="Aki S.S."/>
            <person name="Althoff F."/>
            <person name="Araki T."/>
            <person name="Arteaga-Vazquez M.A."/>
            <person name="Balasubrmanian S."/>
            <person name="Barry K."/>
            <person name="Bauer D."/>
            <person name="Boehm C.R."/>
            <person name="Briginshaw L."/>
            <person name="Caballero-Perez J."/>
            <person name="Catarino B."/>
            <person name="Chen F."/>
            <person name="Chiyoda S."/>
            <person name="Chovatia M."/>
            <person name="Davies K.M."/>
            <person name="Delmans M."/>
            <person name="Demura T."/>
            <person name="Dierschke T."/>
            <person name="Dolan L."/>
            <person name="Dorantes-Acosta A.E."/>
            <person name="Eklund D.M."/>
            <person name="Florent S.N."/>
            <person name="Flores-Sandoval E."/>
            <person name="Fujiyama A."/>
            <person name="Fukuzawa H."/>
            <person name="Galik B."/>
            <person name="Grimanelli D."/>
            <person name="Grimwood J."/>
            <person name="Grossniklaus U."/>
            <person name="Hamada T."/>
            <person name="Haseloff J."/>
            <person name="Hetherington A.J."/>
            <person name="Higo A."/>
            <person name="Hirakawa Y."/>
            <person name="Hundley H.N."/>
            <person name="Ikeda Y."/>
            <person name="Inoue K."/>
            <person name="Inoue S.I."/>
            <person name="Ishida S."/>
            <person name="Jia Q."/>
            <person name="Kakita M."/>
            <person name="Kanazawa T."/>
            <person name="Kawai Y."/>
            <person name="Kawashima T."/>
            <person name="Kennedy M."/>
            <person name="Kinose K."/>
            <person name="Kinoshita T."/>
            <person name="Kohara Y."/>
            <person name="Koide E."/>
            <person name="Komatsu K."/>
            <person name="Kopischke S."/>
            <person name="Kubo M."/>
            <person name="Kyozuka J."/>
            <person name="Lagercrantz U."/>
            <person name="Lin S.S."/>
            <person name="Lindquist E."/>
            <person name="Lipzen A.M."/>
            <person name="Lu C.W."/>
            <person name="De Luna E."/>
            <person name="Martienssen R.A."/>
            <person name="Minamino N."/>
            <person name="Mizutani M."/>
            <person name="Mizutani M."/>
            <person name="Mochizuki N."/>
            <person name="Monte I."/>
            <person name="Mosher R."/>
            <person name="Nagasaki H."/>
            <person name="Nakagami H."/>
            <person name="Naramoto S."/>
            <person name="Nishitani K."/>
            <person name="Ohtani M."/>
            <person name="Okamoto T."/>
            <person name="Okumura M."/>
            <person name="Phillips J."/>
            <person name="Pollak B."/>
            <person name="Reinders A."/>
            <person name="Rovekamp M."/>
            <person name="Sano R."/>
            <person name="Sawa S."/>
            <person name="Schmid M.W."/>
            <person name="Shirakawa M."/>
            <person name="Solano R."/>
            <person name="Spunde A."/>
            <person name="Suetsugu N."/>
            <person name="Sugano S."/>
            <person name="Sugiyama A."/>
            <person name="Sun R."/>
            <person name="Suzuki Y."/>
            <person name="Takenaka M."/>
            <person name="Takezawa D."/>
            <person name="Tomogane H."/>
            <person name="Tsuzuki M."/>
            <person name="Ueda T."/>
            <person name="Umeda M."/>
            <person name="Ward J.M."/>
            <person name="Watanabe Y."/>
            <person name="Yazaki K."/>
            <person name="Yokoyama R."/>
            <person name="Yoshitake Y."/>
            <person name="Yotsui I."/>
            <person name="Zachgo S."/>
            <person name="Schmutz J."/>
        </authorList>
    </citation>
    <scope>NUCLEOTIDE SEQUENCE [LARGE SCALE GENOMIC DNA]</scope>
    <source>
        <strain evidence="20">Tak-1</strain>
    </source>
</reference>
<accession>A0A2R6WX64</accession>
<evidence type="ECO:0000256" key="8">
    <source>
        <dbReference type="ARBA" id="ARBA00023002"/>
    </source>
</evidence>
<feature type="chain" id="PRO_5015213766" description="Peroxidase" evidence="17">
    <location>
        <begin position="23"/>
        <end position="349"/>
    </location>
</feature>
<feature type="active site" description="Proton acceptor" evidence="12">
    <location>
        <position position="71"/>
    </location>
</feature>
<keyword evidence="17" id="KW-0964">Secreted</keyword>
<feature type="binding site" evidence="14">
    <location>
        <position position="93"/>
    </location>
    <ligand>
        <name>Ca(2+)</name>
        <dbReference type="ChEBI" id="CHEBI:29108"/>
        <label>1</label>
    </ligand>
</feature>
<dbReference type="GO" id="GO:0009505">
    <property type="term" value="C:plant-type cell wall"/>
    <property type="evidence" value="ECO:0000318"/>
    <property type="project" value="GO_Central"/>
</dbReference>
<name>A0A2R6WX64_MARPO</name>
<feature type="disulfide bond" evidence="16">
    <location>
        <begin position="40"/>
        <end position="119"/>
    </location>
</feature>
<dbReference type="InterPro" id="IPR019793">
    <property type="entry name" value="Peroxidases_heam-ligand_BS"/>
</dbReference>
<feature type="binding site" evidence="14">
    <location>
        <position position="79"/>
    </location>
    <ligand>
        <name>Ca(2+)</name>
        <dbReference type="ChEBI" id="CHEBI:29108"/>
        <label>1</label>
    </ligand>
</feature>
<dbReference type="GO" id="GO:0004601">
    <property type="term" value="F:peroxidase activity"/>
    <property type="evidence" value="ECO:0000318"/>
    <property type="project" value="GO_Central"/>
</dbReference>
<dbReference type="SUPFAM" id="SSF48113">
    <property type="entry name" value="Heme-dependent peroxidases"/>
    <property type="match status" value="1"/>
</dbReference>
<dbReference type="InterPro" id="IPR010255">
    <property type="entry name" value="Haem_peroxidase_sf"/>
</dbReference>
<evidence type="ECO:0000256" key="5">
    <source>
        <dbReference type="ARBA" id="ARBA00022559"/>
    </source>
</evidence>
<dbReference type="Gene3D" id="1.10.420.10">
    <property type="entry name" value="Peroxidase, domain 2"/>
    <property type="match status" value="1"/>
</dbReference>
<evidence type="ECO:0000256" key="3">
    <source>
        <dbReference type="ARBA" id="ARBA00006873"/>
    </source>
</evidence>
<evidence type="ECO:0000256" key="10">
    <source>
        <dbReference type="ARBA" id="ARBA00023157"/>
    </source>
</evidence>
<dbReference type="EC" id="1.11.1.7" evidence="4 17"/>
<evidence type="ECO:0000313" key="20">
    <source>
        <dbReference type="Proteomes" id="UP000244005"/>
    </source>
</evidence>
<evidence type="ECO:0000256" key="6">
    <source>
        <dbReference type="ARBA" id="ARBA00022617"/>
    </source>
</evidence>
<feature type="domain" description="Plant heme peroxidase family profile" evidence="18">
    <location>
        <begin position="30"/>
        <end position="349"/>
    </location>
</feature>
<feature type="binding site" evidence="14">
    <location>
        <position position="198"/>
    </location>
    <ligand>
        <name>Ca(2+)</name>
        <dbReference type="ChEBI" id="CHEBI:29108"/>
        <label>2</label>
    </ligand>
</feature>
<keyword evidence="17" id="KW-0732">Signal</keyword>
<dbReference type="InterPro" id="IPR033905">
    <property type="entry name" value="Secretory_peroxidase"/>
</dbReference>
<keyword evidence="5 17" id="KW-0575">Peroxidase</keyword>
<feature type="disulfide bond" evidence="16">
    <location>
        <begin position="204"/>
        <end position="236"/>
    </location>
</feature>
<dbReference type="CDD" id="cd00693">
    <property type="entry name" value="secretory_peroxidase"/>
    <property type="match status" value="1"/>
</dbReference>
<proteinExistence type="inferred from homology"/>
<evidence type="ECO:0000256" key="2">
    <source>
        <dbReference type="ARBA" id="ARBA00002322"/>
    </source>
</evidence>
<dbReference type="Pfam" id="PF00141">
    <property type="entry name" value="peroxidase"/>
    <property type="match status" value="1"/>
</dbReference>
<feature type="site" description="Transition state stabilizer" evidence="15">
    <location>
        <position position="67"/>
    </location>
</feature>
<feature type="disulfide bond" evidence="16">
    <location>
        <begin position="125"/>
        <end position="345"/>
    </location>
</feature>
<dbReference type="PROSITE" id="PS50873">
    <property type="entry name" value="PEROXIDASE_4"/>
    <property type="match status" value="1"/>
</dbReference>
<feature type="signal peptide" evidence="17">
    <location>
        <begin position="1"/>
        <end position="22"/>
    </location>
</feature>
<comment type="cofactor">
    <cofactor evidence="14 17">
        <name>heme b</name>
        <dbReference type="ChEBI" id="CHEBI:60344"/>
    </cofactor>
    <text evidence="14 17">Binds 1 heme b (iron(II)-protoporphyrin IX) group per subunit.</text>
</comment>
<dbReference type="PANTHER" id="PTHR31517">
    <property type="match status" value="1"/>
</dbReference>
<evidence type="ECO:0000256" key="13">
    <source>
        <dbReference type="PIRSR" id="PIRSR600823-2"/>
    </source>
</evidence>
<comment type="catalytic activity">
    <reaction evidence="1 17">
        <text>2 a phenolic donor + H2O2 = 2 a phenolic radical donor + 2 H2O</text>
        <dbReference type="Rhea" id="RHEA:56136"/>
        <dbReference type="ChEBI" id="CHEBI:15377"/>
        <dbReference type="ChEBI" id="CHEBI:16240"/>
        <dbReference type="ChEBI" id="CHEBI:139520"/>
        <dbReference type="ChEBI" id="CHEBI:139521"/>
        <dbReference type="EC" id="1.11.1.7"/>
    </reaction>
</comment>
<evidence type="ECO:0000256" key="17">
    <source>
        <dbReference type="RuleBase" id="RU362060"/>
    </source>
</evidence>
<feature type="binding site" evidence="14">
    <location>
        <position position="81"/>
    </location>
    <ligand>
        <name>Ca(2+)</name>
        <dbReference type="ChEBI" id="CHEBI:29108"/>
        <label>1</label>
    </ligand>
</feature>
<keyword evidence="14 17" id="KW-0106">Calcium</keyword>
<evidence type="ECO:0000256" key="7">
    <source>
        <dbReference type="ARBA" id="ARBA00022723"/>
    </source>
</evidence>
<organism evidence="19 20">
    <name type="scientific">Marchantia polymorpha</name>
    <name type="common">Common liverwort</name>
    <name type="synonym">Marchantia aquatica</name>
    <dbReference type="NCBI Taxonomy" id="3197"/>
    <lineage>
        <taxon>Eukaryota</taxon>
        <taxon>Viridiplantae</taxon>
        <taxon>Streptophyta</taxon>
        <taxon>Embryophyta</taxon>
        <taxon>Marchantiophyta</taxon>
        <taxon>Marchantiopsida</taxon>
        <taxon>Marchantiidae</taxon>
        <taxon>Marchantiales</taxon>
        <taxon>Marchantiaceae</taxon>
        <taxon>Marchantia</taxon>
    </lineage>
</organism>
<dbReference type="InterPro" id="IPR002016">
    <property type="entry name" value="Haem_peroxidase"/>
</dbReference>
<comment type="subcellular location">
    <subcellularLocation>
        <location evidence="17">Secreted</location>
    </subcellularLocation>
</comment>
<dbReference type="EMBL" id="KZ772723">
    <property type="protein sequence ID" value="PTQ38441.1"/>
    <property type="molecule type" value="Genomic_DNA"/>
</dbReference>
<dbReference type="OrthoDB" id="2113341at2759"/>
<comment type="similarity">
    <text evidence="3">Belongs to the peroxidase family. Ascorbate peroxidase subfamily.</text>
</comment>
<dbReference type="GO" id="GO:0005576">
    <property type="term" value="C:extracellular region"/>
    <property type="evidence" value="ECO:0007669"/>
    <property type="project" value="UniProtKB-SubCell"/>
</dbReference>
<keyword evidence="10 16" id="KW-1015">Disulfide bond</keyword>
<feature type="binding site" evidence="14">
    <location>
        <position position="250"/>
    </location>
    <ligand>
        <name>Ca(2+)</name>
        <dbReference type="ChEBI" id="CHEBI:29108"/>
        <label>2</label>
    </ligand>
</feature>
<dbReference type="PROSITE" id="PS00435">
    <property type="entry name" value="PEROXIDASE_1"/>
    <property type="match status" value="1"/>
</dbReference>
<sequence length="349" mass="36196">MKCAKLMLTAAVLTLLGTSCLAVIVPLSSSFRVGFYNQTCPAAESIVRSTLISRFQSDIRLPARLIRLLFHECFVTGCDGSLLVTSTASNQAEKDAAPNLNVAGYDAVDAAKSALENACPGVVSCADIEVLLAREAVSLLGGPNITVPTGRLDARSSSASLAASTLPGLGTSVPGMIAAFAAKGFTTQDMVALLGAHTVGAAFCNSFSYRLYNFKGTNQSDPSMNSILLGKLRTVCPRSPVNPDPTVALDQGNNSINAFDSSFFRELLNGNGILEIDQAIAVHNQTAAIVAAYAANSTSGNSTAGNITVVPSLNFGSNFAQVFVKLSMLDVLTGGNSSATIRKNCAIIS</sequence>
<keyword evidence="6 17" id="KW-0349">Heme</keyword>
<feature type="binding site" evidence="14">
    <location>
        <position position="77"/>
    </location>
    <ligand>
        <name>Ca(2+)</name>
        <dbReference type="ChEBI" id="CHEBI:29108"/>
        <label>1</label>
    </ligand>
</feature>
<comment type="function">
    <text evidence="2">Removal of H(2)O(2), oxidation of toxic reductants, biosynthesis and degradation of lignin, suberization, auxin catabolism, response to environmental stresses such as wounding, pathogen attack and oxidative stress. These functions might be dependent on each isozyme/isoform in each plant tissue.</text>
</comment>
<comment type="cofactor">
    <cofactor evidence="14 17">
        <name>Ca(2+)</name>
        <dbReference type="ChEBI" id="CHEBI:29108"/>
    </cofactor>
    <text evidence="14 17">Binds 2 calcium ions per subunit.</text>
</comment>
<evidence type="ECO:0000256" key="16">
    <source>
        <dbReference type="PIRSR" id="PIRSR600823-5"/>
    </source>
</evidence>
<dbReference type="FunFam" id="1.10.420.10:FF:000001">
    <property type="entry name" value="Peroxidase"/>
    <property type="match status" value="1"/>
</dbReference>
<feature type="binding site" evidence="14">
    <location>
        <position position="75"/>
    </location>
    <ligand>
        <name>Ca(2+)</name>
        <dbReference type="ChEBI" id="CHEBI:29108"/>
        <label>1</label>
    </ligand>
</feature>
<dbReference type="AlphaFoldDB" id="A0A2R6WX64"/>
<evidence type="ECO:0000313" key="19">
    <source>
        <dbReference type="EMBL" id="PTQ38441.1"/>
    </source>
</evidence>
<dbReference type="InterPro" id="IPR000823">
    <property type="entry name" value="Peroxidase_pln"/>
</dbReference>
<dbReference type="GO" id="GO:0046872">
    <property type="term" value="F:metal ion binding"/>
    <property type="evidence" value="ECO:0007669"/>
    <property type="project" value="UniProtKB-UniRule"/>
</dbReference>
<comment type="similarity">
    <text evidence="17">Belongs to the peroxidase family. Classical plant (class III) peroxidase subfamily.</text>
</comment>
<dbReference type="PANTHER" id="PTHR31517:SF48">
    <property type="entry name" value="PEROXIDASE 16-RELATED"/>
    <property type="match status" value="1"/>
</dbReference>
<dbReference type="GO" id="GO:0006979">
    <property type="term" value="P:response to oxidative stress"/>
    <property type="evidence" value="ECO:0007669"/>
    <property type="project" value="UniProtKB-UniRule"/>
</dbReference>
<keyword evidence="8 17" id="KW-0560">Oxidoreductase</keyword>
<dbReference type="GO" id="GO:0140825">
    <property type="term" value="F:lactoperoxidase activity"/>
    <property type="evidence" value="ECO:0007669"/>
    <property type="project" value="UniProtKB-EC"/>
</dbReference>
<evidence type="ECO:0000256" key="1">
    <source>
        <dbReference type="ARBA" id="ARBA00000189"/>
    </source>
</evidence>
<keyword evidence="9 14" id="KW-0408">Iron</keyword>
<evidence type="ECO:0000256" key="15">
    <source>
        <dbReference type="PIRSR" id="PIRSR600823-4"/>
    </source>
</evidence>
<evidence type="ECO:0000259" key="18">
    <source>
        <dbReference type="PROSITE" id="PS50873"/>
    </source>
</evidence>
<dbReference type="GO" id="GO:0042744">
    <property type="term" value="P:hydrogen peroxide catabolic process"/>
    <property type="evidence" value="ECO:0007669"/>
    <property type="project" value="UniProtKB-KW"/>
</dbReference>
<feature type="binding site" evidence="13">
    <location>
        <position position="167"/>
    </location>
    <ligand>
        <name>substrate</name>
    </ligand>
</feature>
<dbReference type="Gene3D" id="1.10.520.10">
    <property type="match status" value="1"/>
</dbReference>
<keyword evidence="11 17" id="KW-0376">Hydrogen peroxide</keyword>
<keyword evidence="7 14" id="KW-0479">Metal-binding</keyword>
<evidence type="ECO:0000256" key="14">
    <source>
        <dbReference type="PIRSR" id="PIRSR600823-3"/>
    </source>
</evidence>
<evidence type="ECO:0000256" key="12">
    <source>
        <dbReference type="PIRSR" id="PIRSR600823-1"/>
    </source>
</evidence>
<gene>
    <name evidence="19" type="ORF">MARPO_0051s0045</name>
</gene>
<dbReference type="PROSITE" id="PS51257">
    <property type="entry name" value="PROKAR_LIPOPROTEIN"/>
    <property type="match status" value="1"/>
</dbReference>
<dbReference type="PRINTS" id="PR00461">
    <property type="entry name" value="PLPEROXIDASE"/>
</dbReference>
<feature type="binding site" description="axial binding residue" evidence="14">
    <location>
        <position position="197"/>
    </location>
    <ligand>
        <name>heme b</name>
        <dbReference type="ChEBI" id="CHEBI:60344"/>
    </ligand>
    <ligandPart>
        <name>Fe</name>
        <dbReference type="ChEBI" id="CHEBI:18248"/>
    </ligandPart>
</feature>
<protein>
    <recommendedName>
        <fullName evidence="4 17">Peroxidase</fullName>
        <ecNumber evidence="4 17">1.11.1.7</ecNumber>
    </recommendedName>
</protein>
<evidence type="ECO:0000256" key="9">
    <source>
        <dbReference type="ARBA" id="ARBA00023004"/>
    </source>
</evidence>
<dbReference type="GO" id="GO:0020037">
    <property type="term" value="F:heme binding"/>
    <property type="evidence" value="ECO:0007669"/>
    <property type="project" value="UniProtKB-UniRule"/>
</dbReference>
<feature type="binding site" evidence="14">
    <location>
        <position position="260"/>
    </location>
    <ligand>
        <name>Ca(2+)</name>
        <dbReference type="ChEBI" id="CHEBI:29108"/>
        <label>2</label>
    </ligand>
</feature>
<feature type="disulfide bond" evidence="16">
    <location>
        <begin position="73"/>
        <end position="78"/>
    </location>
</feature>
<dbReference type="GO" id="GO:0006950">
    <property type="term" value="P:response to stress"/>
    <property type="evidence" value="ECO:0000318"/>
    <property type="project" value="GO_Central"/>
</dbReference>